<comment type="caution">
    <text evidence="1">The sequence shown here is derived from an EMBL/GenBank/DDBJ whole genome shotgun (WGS) entry which is preliminary data.</text>
</comment>
<name>A0A8T0LBH9_PHAAN</name>
<dbReference type="Proteomes" id="UP000743370">
    <property type="component" value="Unassembled WGS sequence"/>
</dbReference>
<evidence type="ECO:0000313" key="2">
    <source>
        <dbReference type="Proteomes" id="UP000743370"/>
    </source>
</evidence>
<evidence type="ECO:0000313" key="1">
    <source>
        <dbReference type="EMBL" id="KAG2408932.1"/>
    </source>
</evidence>
<sequence>MEKDVGLADLHTSVRLGLGTSLGEKFGEVRDFGGEMDVVGFNARRGLLKLRDGVFILIKEDNAPLLVECCPEEGLVGETRGFECEGVT</sequence>
<accession>A0A8T0LBH9</accession>
<proteinExistence type="predicted"/>
<gene>
    <name evidence="1" type="ORF">HKW66_Vig0037540</name>
</gene>
<dbReference type="EMBL" id="JABFOF010000001">
    <property type="protein sequence ID" value="KAG2408932.1"/>
    <property type="molecule type" value="Genomic_DNA"/>
</dbReference>
<reference evidence="1 2" key="1">
    <citation type="submission" date="2020-05" db="EMBL/GenBank/DDBJ databases">
        <title>Vigna angularis (adzuki bean) Var. LongXiaoDou No. 4 denovo assembly.</title>
        <authorList>
            <person name="Xiang H."/>
        </authorList>
    </citation>
    <scope>NUCLEOTIDE SEQUENCE [LARGE SCALE GENOMIC DNA]</scope>
    <source>
        <tissue evidence="1">Leaf</tissue>
    </source>
</reference>
<protein>
    <submittedName>
        <fullName evidence="1">Uncharacterized protein</fullName>
    </submittedName>
</protein>
<organism evidence="1 2">
    <name type="scientific">Phaseolus angularis</name>
    <name type="common">Azuki bean</name>
    <name type="synonym">Vigna angularis</name>
    <dbReference type="NCBI Taxonomy" id="3914"/>
    <lineage>
        <taxon>Eukaryota</taxon>
        <taxon>Viridiplantae</taxon>
        <taxon>Streptophyta</taxon>
        <taxon>Embryophyta</taxon>
        <taxon>Tracheophyta</taxon>
        <taxon>Spermatophyta</taxon>
        <taxon>Magnoliopsida</taxon>
        <taxon>eudicotyledons</taxon>
        <taxon>Gunneridae</taxon>
        <taxon>Pentapetalae</taxon>
        <taxon>rosids</taxon>
        <taxon>fabids</taxon>
        <taxon>Fabales</taxon>
        <taxon>Fabaceae</taxon>
        <taxon>Papilionoideae</taxon>
        <taxon>50 kb inversion clade</taxon>
        <taxon>NPAAA clade</taxon>
        <taxon>indigoferoid/millettioid clade</taxon>
        <taxon>Phaseoleae</taxon>
        <taxon>Vigna</taxon>
    </lineage>
</organism>
<dbReference type="AlphaFoldDB" id="A0A8T0LBH9"/>